<comment type="caution">
    <text evidence="2">The sequence shown here is derived from an EMBL/GenBank/DDBJ whole genome shotgun (WGS) entry which is preliminary data.</text>
</comment>
<protein>
    <submittedName>
        <fullName evidence="2">Uncharacterized protein</fullName>
    </submittedName>
</protein>
<organism evidence="2 3">
    <name type="scientific">Portunus trituberculatus</name>
    <name type="common">Swimming crab</name>
    <name type="synonym">Neptunus trituberculatus</name>
    <dbReference type="NCBI Taxonomy" id="210409"/>
    <lineage>
        <taxon>Eukaryota</taxon>
        <taxon>Metazoa</taxon>
        <taxon>Ecdysozoa</taxon>
        <taxon>Arthropoda</taxon>
        <taxon>Crustacea</taxon>
        <taxon>Multicrustacea</taxon>
        <taxon>Malacostraca</taxon>
        <taxon>Eumalacostraca</taxon>
        <taxon>Eucarida</taxon>
        <taxon>Decapoda</taxon>
        <taxon>Pleocyemata</taxon>
        <taxon>Brachyura</taxon>
        <taxon>Eubrachyura</taxon>
        <taxon>Portunoidea</taxon>
        <taxon>Portunidae</taxon>
        <taxon>Portuninae</taxon>
        <taxon>Portunus</taxon>
    </lineage>
</organism>
<evidence type="ECO:0000313" key="3">
    <source>
        <dbReference type="Proteomes" id="UP000324222"/>
    </source>
</evidence>
<keyword evidence="3" id="KW-1185">Reference proteome</keyword>
<name>A0A5B7IV60_PORTR</name>
<evidence type="ECO:0000256" key="1">
    <source>
        <dbReference type="SAM" id="MobiDB-lite"/>
    </source>
</evidence>
<dbReference type="AlphaFoldDB" id="A0A5B7IV60"/>
<dbReference type="Proteomes" id="UP000324222">
    <property type="component" value="Unassembled WGS sequence"/>
</dbReference>
<gene>
    <name evidence="2" type="ORF">E2C01_084387</name>
</gene>
<accession>A0A5B7IV60</accession>
<dbReference type="EMBL" id="VSRR010081010">
    <property type="protein sequence ID" value="MPC89441.1"/>
    <property type="molecule type" value="Genomic_DNA"/>
</dbReference>
<reference evidence="2 3" key="1">
    <citation type="submission" date="2019-05" db="EMBL/GenBank/DDBJ databases">
        <title>Another draft genome of Portunus trituberculatus and its Hox gene families provides insights of decapod evolution.</title>
        <authorList>
            <person name="Jeong J.-H."/>
            <person name="Song I."/>
            <person name="Kim S."/>
            <person name="Choi T."/>
            <person name="Kim D."/>
            <person name="Ryu S."/>
            <person name="Kim W."/>
        </authorList>
    </citation>
    <scope>NUCLEOTIDE SEQUENCE [LARGE SCALE GENOMIC DNA]</scope>
    <source>
        <tissue evidence="2">Muscle</tissue>
    </source>
</reference>
<sequence>MGSKGAGVIGGRSAGRCVREGRRPAIRTWDVNSCQARNVGSAGGRFRGAGRAVSPHSRDQPLTSLTTTTTTATNTTTTITTYATSGRTELYHYHHWE</sequence>
<feature type="region of interest" description="Disordered" evidence="1">
    <location>
        <begin position="40"/>
        <end position="66"/>
    </location>
</feature>
<evidence type="ECO:0000313" key="2">
    <source>
        <dbReference type="EMBL" id="MPC89441.1"/>
    </source>
</evidence>
<proteinExistence type="predicted"/>